<keyword evidence="3" id="KW-1185">Reference proteome</keyword>
<evidence type="ECO:0000313" key="2">
    <source>
        <dbReference type="EMBL" id="GAL30182.1"/>
    </source>
</evidence>
<reference evidence="3" key="1">
    <citation type="submission" date="2014-09" db="EMBL/GenBank/DDBJ databases">
        <title>Vibrio variabilis JCM 19239. (C206) whole genome shotgun sequence.</title>
        <authorList>
            <person name="Sawabe T."/>
            <person name="Meirelles P."/>
            <person name="Nakanishi M."/>
            <person name="Sayaka M."/>
            <person name="Hattori M."/>
            <person name="Ohkuma M."/>
        </authorList>
    </citation>
    <scope>NUCLEOTIDE SEQUENCE [LARGE SCALE GENOMIC DNA]</scope>
    <source>
        <strain evidence="3">JCM 19239</strain>
    </source>
</reference>
<evidence type="ECO:0000313" key="3">
    <source>
        <dbReference type="Proteomes" id="UP000029223"/>
    </source>
</evidence>
<dbReference type="EMBL" id="BBMS01000086">
    <property type="protein sequence ID" value="GAL30182.1"/>
    <property type="molecule type" value="Genomic_DNA"/>
</dbReference>
<feature type="coiled-coil region" evidence="1">
    <location>
        <begin position="72"/>
        <end position="99"/>
    </location>
</feature>
<evidence type="ECO:0000256" key="1">
    <source>
        <dbReference type="SAM" id="Coils"/>
    </source>
</evidence>
<protein>
    <submittedName>
        <fullName evidence="2">Uncharacterized protein</fullName>
    </submittedName>
</protein>
<name>A0ABQ0JN53_9VIBR</name>
<dbReference type="Proteomes" id="UP000029223">
    <property type="component" value="Unassembled WGS sequence"/>
</dbReference>
<comment type="caution">
    <text evidence="2">The sequence shown here is derived from an EMBL/GenBank/DDBJ whole genome shotgun (WGS) entry which is preliminary data.</text>
</comment>
<accession>A0ABQ0JN53</accession>
<gene>
    <name evidence="2" type="ORF">JCM19239_6815</name>
</gene>
<keyword evidence="1" id="KW-0175">Coiled coil</keyword>
<sequence>MKKLILATTLAALLTGCGESYVEQKPDLAFEHAGRVSVELVLTKTFEISLEELKAEAQTYWDYQNNVLPKKMDQWQAEVDRIEKENEALRVAVEEDNQKARRDHHQRVEVAKAAADEANAPITEHNDAVKAELDAKLAEMEAENANHIAAIEAENKAFAESLANKSLERHDRQGHVAAGVAKKFLTGHARYDAAFLDRYLSAIGIAGVKFPELNTMTLISMK</sequence>
<reference evidence="3" key="2">
    <citation type="submission" date="2014-09" db="EMBL/GenBank/DDBJ databases">
        <authorList>
            <consortium name="NBRP consortium"/>
            <person name="Sawabe T."/>
            <person name="Meirelles P."/>
            <person name="Nakanishi M."/>
            <person name="Sayaka M."/>
            <person name="Hattori M."/>
            <person name="Ohkuma M."/>
        </authorList>
    </citation>
    <scope>NUCLEOTIDE SEQUENCE [LARGE SCALE GENOMIC DNA]</scope>
    <source>
        <strain evidence="3">JCM 19239</strain>
    </source>
</reference>
<proteinExistence type="predicted"/>
<organism evidence="2 3">
    <name type="scientific">Vibrio variabilis</name>
    <dbReference type="NCBI Taxonomy" id="990271"/>
    <lineage>
        <taxon>Bacteria</taxon>
        <taxon>Pseudomonadati</taxon>
        <taxon>Pseudomonadota</taxon>
        <taxon>Gammaproteobacteria</taxon>
        <taxon>Vibrionales</taxon>
        <taxon>Vibrionaceae</taxon>
        <taxon>Vibrio</taxon>
    </lineage>
</organism>
<feature type="coiled-coil region" evidence="1">
    <location>
        <begin position="126"/>
        <end position="157"/>
    </location>
</feature>
<dbReference type="PROSITE" id="PS51257">
    <property type="entry name" value="PROKAR_LIPOPROTEIN"/>
    <property type="match status" value="1"/>
</dbReference>